<accession>A0A0G0KCJ1</accession>
<keyword evidence="1" id="KW-1133">Transmembrane helix</keyword>
<dbReference type="Proteomes" id="UP000034498">
    <property type="component" value="Unassembled WGS sequence"/>
</dbReference>
<dbReference type="InterPro" id="IPR043713">
    <property type="entry name" value="DUF5654"/>
</dbReference>
<evidence type="ECO:0000313" key="3">
    <source>
        <dbReference type="Proteomes" id="UP000034498"/>
    </source>
</evidence>
<sequence length="93" mass="10916">MKKDLRSEFLKTMTQFVTAAFAFVAALAWNDTIKNVINRFIEPGSGLKSQIIYAFFVTILAVLVTYYFGRITQEAKEEEEKKEHEHEYHHEKK</sequence>
<evidence type="ECO:0000313" key="2">
    <source>
        <dbReference type="EMBL" id="KKQ73195.1"/>
    </source>
</evidence>
<dbReference type="Pfam" id="PF18898">
    <property type="entry name" value="DUF5654"/>
    <property type="match status" value="1"/>
</dbReference>
<reference evidence="2 3" key="1">
    <citation type="journal article" date="2015" name="Nature">
        <title>rRNA introns, odd ribosomes, and small enigmatic genomes across a large radiation of phyla.</title>
        <authorList>
            <person name="Brown C.T."/>
            <person name="Hug L.A."/>
            <person name="Thomas B.C."/>
            <person name="Sharon I."/>
            <person name="Castelle C.J."/>
            <person name="Singh A."/>
            <person name="Wilkins M.J."/>
            <person name="Williams K.H."/>
            <person name="Banfield J.F."/>
        </authorList>
    </citation>
    <scope>NUCLEOTIDE SEQUENCE [LARGE SCALE GENOMIC DNA]</scope>
</reference>
<proteinExistence type="predicted"/>
<name>A0A0G0KCJ1_9BACT</name>
<comment type="caution">
    <text evidence="2">The sequence shown here is derived from an EMBL/GenBank/DDBJ whole genome shotgun (WGS) entry which is preliminary data.</text>
</comment>
<keyword evidence="1" id="KW-0812">Transmembrane</keyword>
<gene>
    <name evidence="2" type="ORF">US94_C0035G0011</name>
</gene>
<keyword evidence="1" id="KW-0472">Membrane</keyword>
<feature type="transmembrane region" description="Helical" evidence="1">
    <location>
        <begin position="12"/>
        <end position="30"/>
    </location>
</feature>
<feature type="transmembrane region" description="Helical" evidence="1">
    <location>
        <begin position="50"/>
        <end position="69"/>
    </location>
</feature>
<protein>
    <submittedName>
        <fullName evidence="2">Uncharacterized protein</fullName>
    </submittedName>
</protein>
<dbReference type="STRING" id="1618336.US94_C0035G0011"/>
<organism evidence="2 3">
    <name type="scientific">Berkelbacteria bacterium GW2011_GWB1_38_5</name>
    <dbReference type="NCBI Taxonomy" id="1618336"/>
    <lineage>
        <taxon>Bacteria</taxon>
        <taxon>Candidatus Berkelbacteria</taxon>
    </lineage>
</organism>
<dbReference type="AlphaFoldDB" id="A0A0G0KCJ1"/>
<evidence type="ECO:0000256" key="1">
    <source>
        <dbReference type="SAM" id="Phobius"/>
    </source>
</evidence>
<dbReference type="EMBL" id="LBUX01000035">
    <property type="protein sequence ID" value="KKQ73195.1"/>
    <property type="molecule type" value="Genomic_DNA"/>
</dbReference>